<dbReference type="InterPro" id="IPR003604">
    <property type="entry name" value="Matrin/U1-like-C_Znf_C2H2"/>
</dbReference>
<dbReference type="InterPro" id="IPR013087">
    <property type="entry name" value="Znf_C2H2_type"/>
</dbReference>
<evidence type="ECO:0000256" key="6">
    <source>
        <dbReference type="ARBA" id="ARBA00022771"/>
    </source>
</evidence>
<evidence type="ECO:0008006" key="23">
    <source>
        <dbReference type="Google" id="ProtNLM"/>
    </source>
</evidence>
<protein>
    <recommendedName>
        <fullName evidence="23">Zinc finger homeobox protein 3</fullName>
    </recommendedName>
</protein>
<dbReference type="GO" id="GO:0008270">
    <property type="term" value="F:zinc ion binding"/>
    <property type="evidence" value="ECO:0007669"/>
    <property type="project" value="UniProtKB-KW"/>
</dbReference>
<dbReference type="InterPro" id="IPR001356">
    <property type="entry name" value="HD"/>
</dbReference>
<feature type="compositionally biased region" description="Polar residues" evidence="18">
    <location>
        <begin position="1633"/>
        <end position="1642"/>
    </location>
</feature>
<keyword evidence="3" id="KW-0678">Repressor</keyword>
<feature type="DNA-binding region" description="Homeobox" evidence="15">
    <location>
        <begin position="2063"/>
        <end position="2122"/>
    </location>
</feature>
<keyword evidence="6 14" id="KW-0863">Zinc-finger</keyword>
<dbReference type="GO" id="GO:0000978">
    <property type="term" value="F:RNA polymerase II cis-regulatory region sequence-specific DNA binding"/>
    <property type="evidence" value="ECO:0007669"/>
    <property type="project" value="TreeGrafter"/>
</dbReference>
<feature type="region of interest" description="Disordered" evidence="18">
    <location>
        <begin position="2583"/>
        <end position="2607"/>
    </location>
</feature>
<feature type="domain" description="C2H2-type" evidence="20">
    <location>
        <begin position="1383"/>
        <end position="1414"/>
    </location>
</feature>
<feature type="compositionally biased region" description="Polar residues" evidence="18">
    <location>
        <begin position="2028"/>
        <end position="2037"/>
    </location>
</feature>
<evidence type="ECO:0000313" key="22">
    <source>
        <dbReference type="Proteomes" id="UP001479290"/>
    </source>
</evidence>
<dbReference type="SMART" id="SM00389">
    <property type="entry name" value="HOX"/>
    <property type="match status" value="4"/>
</dbReference>
<feature type="compositionally biased region" description="Basic and acidic residues" evidence="18">
    <location>
        <begin position="481"/>
        <end position="490"/>
    </location>
</feature>
<feature type="domain" description="C2H2-type" evidence="20">
    <location>
        <begin position="1434"/>
        <end position="1463"/>
    </location>
</feature>
<feature type="region of interest" description="Disordered" evidence="18">
    <location>
        <begin position="2424"/>
        <end position="2447"/>
    </location>
</feature>
<feature type="region of interest" description="Disordered" evidence="18">
    <location>
        <begin position="3248"/>
        <end position="3369"/>
    </location>
</feature>
<dbReference type="CDD" id="cd00086">
    <property type="entry name" value="homeodomain"/>
    <property type="match status" value="4"/>
</dbReference>
<feature type="compositionally biased region" description="Basic and acidic residues" evidence="18">
    <location>
        <begin position="3348"/>
        <end position="3359"/>
    </location>
</feature>
<feature type="compositionally biased region" description="Low complexity" evidence="18">
    <location>
        <begin position="2212"/>
        <end position="2227"/>
    </location>
</feature>
<evidence type="ECO:0000256" key="3">
    <source>
        <dbReference type="ARBA" id="ARBA00022491"/>
    </source>
</evidence>
<feature type="region of interest" description="Disordered" evidence="18">
    <location>
        <begin position="2708"/>
        <end position="2727"/>
    </location>
</feature>
<keyword evidence="22" id="KW-1185">Reference proteome</keyword>
<keyword evidence="5" id="KW-0677">Repeat</keyword>
<feature type="compositionally biased region" description="Polar residues" evidence="18">
    <location>
        <begin position="3330"/>
        <end position="3342"/>
    </location>
</feature>
<keyword evidence="11 15" id="KW-0371">Homeobox</keyword>
<evidence type="ECO:0000259" key="19">
    <source>
        <dbReference type="PROSITE" id="PS50071"/>
    </source>
</evidence>
<dbReference type="SUPFAM" id="SSF57667">
    <property type="entry name" value="beta-beta-alpha zinc fingers"/>
    <property type="match status" value="4"/>
</dbReference>
<gene>
    <name evidence="21" type="ORF">ABG768_010804</name>
</gene>
<feature type="region of interest" description="Disordered" evidence="18">
    <location>
        <begin position="1846"/>
        <end position="1877"/>
    </location>
</feature>
<feature type="compositionally biased region" description="Pro residues" evidence="18">
    <location>
        <begin position="1858"/>
        <end position="1867"/>
    </location>
</feature>
<dbReference type="Gene3D" id="3.30.160.60">
    <property type="entry name" value="Classic Zinc Finger"/>
    <property type="match status" value="4"/>
</dbReference>
<dbReference type="Proteomes" id="UP001479290">
    <property type="component" value="Unassembled WGS sequence"/>
</dbReference>
<feature type="domain" description="C2H2-type" evidence="20">
    <location>
        <begin position="2150"/>
        <end position="2179"/>
    </location>
</feature>
<dbReference type="PROSITE" id="PS50157">
    <property type="entry name" value="ZINC_FINGER_C2H2_2"/>
    <property type="match status" value="7"/>
</dbReference>
<evidence type="ECO:0000256" key="9">
    <source>
        <dbReference type="ARBA" id="ARBA00023015"/>
    </source>
</evidence>
<feature type="compositionally biased region" description="Basic and acidic residues" evidence="18">
    <location>
        <begin position="1682"/>
        <end position="1720"/>
    </location>
</feature>
<evidence type="ECO:0000256" key="4">
    <source>
        <dbReference type="ARBA" id="ARBA00022723"/>
    </source>
</evidence>
<feature type="region of interest" description="Disordered" evidence="18">
    <location>
        <begin position="480"/>
        <end position="512"/>
    </location>
</feature>
<feature type="region of interest" description="Disordered" evidence="18">
    <location>
        <begin position="1462"/>
        <end position="1527"/>
    </location>
</feature>
<feature type="compositionally biased region" description="Polar residues" evidence="18">
    <location>
        <begin position="2912"/>
        <end position="2932"/>
    </location>
</feature>
<keyword evidence="7" id="KW-0833">Ubl conjugation pathway</keyword>
<dbReference type="InterPro" id="IPR036236">
    <property type="entry name" value="Znf_C2H2_sf"/>
</dbReference>
<feature type="compositionally biased region" description="Low complexity" evidence="18">
    <location>
        <begin position="491"/>
        <end position="512"/>
    </location>
</feature>
<feature type="region of interest" description="Disordered" evidence="18">
    <location>
        <begin position="1023"/>
        <end position="1047"/>
    </location>
</feature>
<feature type="compositionally biased region" description="Basic and acidic residues" evidence="18">
    <location>
        <begin position="91"/>
        <end position="100"/>
    </location>
</feature>
<feature type="compositionally biased region" description="Low complexity" evidence="18">
    <location>
        <begin position="3260"/>
        <end position="3287"/>
    </location>
</feature>
<feature type="domain" description="Homeobox" evidence="19">
    <location>
        <begin position="2730"/>
        <end position="2790"/>
    </location>
</feature>
<accession>A0AAW1ZEG9</accession>
<reference evidence="21 22" key="1">
    <citation type="submission" date="2024-05" db="EMBL/GenBank/DDBJ databases">
        <title>A high-quality chromosomal-level genome assembly of Topmouth culter (Culter alburnus).</title>
        <authorList>
            <person name="Zhao H."/>
        </authorList>
    </citation>
    <scope>NUCLEOTIDE SEQUENCE [LARGE SCALE GENOMIC DNA]</scope>
    <source>
        <strain evidence="21">CATC2023</strain>
        <tissue evidence="21">Muscle</tissue>
    </source>
</reference>
<evidence type="ECO:0000256" key="10">
    <source>
        <dbReference type="ARBA" id="ARBA00023125"/>
    </source>
</evidence>
<feature type="compositionally biased region" description="Polar residues" evidence="18">
    <location>
        <begin position="3168"/>
        <end position="3182"/>
    </location>
</feature>
<feature type="domain" description="Homeobox" evidence="19">
    <location>
        <begin position="2061"/>
        <end position="2121"/>
    </location>
</feature>
<dbReference type="FunFam" id="3.30.160.60:FF:000081">
    <property type="entry name" value="Zinc finger homeobox protein 4"/>
    <property type="match status" value="1"/>
</dbReference>
<feature type="DNA-binding region" description="Homeobox" evidence="15">
    <location>
        <begin position="2447"/>
        <end position="2506"/>
    </location>
</feature>
<dbReference type="GO" id="GO:0000981">
    <property type="term" value="F:DNA-binding transcription factor activity, RNA polymerase II-specific"/>
    <property type="evidence" value="ECO:0007669"/>
    <property type="project" value="InterPro"/>
</dbReference>
<dbReference type="PANTHER" id="PTHR45891:SF4">
    <property type="entry name" value="ZINC FINGER HOMEOBOX PROTEIN 3"/>
    <property type="match status" value="1"/>
</dbReference>
<evidence type="ECO:0000256" key="1">
    <source>
        <dbReference type="ARBA" id="ARBA00004123"/>
    </source>
</evidence>
<dbReference type="SMART" id="SM00355">
    <property type="entry name" value="ZnF_C2H2"/>
    <property type="match status" value="21"/>
</dbReference>
<dbReference type="GO" id="GO:0005634">
    <property type="term" value="C:nucleus"/>
    <property type="evidence" value="ECO:0007669"/>
    <property type="project" value="UniProtKB-SubCell"/>
</dbReference>
<dbReference type="PROSITE" id="PS00027">
    <property type="entry name" value="HOMEOBOX_1"/>
    <property type="match status" value="2"/>
</dbReference>
<dbReference type="FunFam" id="1.10.10.60:FF:000082">
    <property type="entry name" value="Putative zinc finger homeobox protein 4"/>
    <property type="match status" value="1"/>
</dbReference>
<feature type="region of interest" description="Disordered" evidence="18">
    <location>
        <begin position="655"/>
        <end position="694"/>
    </location>
</feature>
<feature type="compositionally biased region" description="Polar residues" evidence="18">
    <location>
        <begin position="284"/>
        <end position="293"/>
    </location>
</feature>
<keyword evidence="17" id="KW-0175">Coiled coil</keyword>
<evidence type="ECO:0000256" key="8">
    <source>
        <dbReference type="ARBA" id="ARBA00022833"/>
    </source>
</evidence>
<evidence type="ECO:0000256" key="16">
    <source>
        <dbReference type="RuleBase" id="RU000682"/>
    </source>
</evidence>
<feature type="DNA-binding region" description="Homeobox" evidence="15">
    <location>
        <begin position="1966"/>
        <end position="2025"/>
    </location>
</feature>
<sequence>MCLVAQRMECCDSVSNNGASGPHTQQPPGLCRPLAPNPLLLARDQAIHRSTATLSKQGGLVGQAEEEGLAGRFEETVREKQVNECSTREMLKDAAEREKADEEEEEEGDDVERPIGEILYQPDGSAYVTKSKLTSGVPSSSLGAPSSIIRTCYVSSSQSSTPQIFRVFQMHNLDDSDSLALVTRQSKDSAPDVAGSSEKGVTWSGLTKPILMCFLCRLSFGRSHLFRAHASQQHNITFSDEEQHLLSFKHTSAILQPAGPGNHPFLCFLEPKRNCESVVPLNLASPTSGNSTEDTARRKENEEPLISKPGLPLLPSPPRTSPATSIPSPAKDPSTLGREGTQRGKEDKIWKDGESSEGGERRLYLEVGSTVDDGAHGISSSSGQEHITEAALSNQSISKPPNSVTIATSFMNNTKTLTDSESECGTSFNCHDPAPASLVVVNPFTVTTTEQLANQESATATEPNEQLENGSAIAMEPTTRLSEDDRHAVTHSDLPNNHSHSPSPTLSPTLNQTSQPILEEGHFDTASRKRLLMASDGGFVAAGDDVQGSSFSYGIQASIVHSRNSCKTLKCPKCNWHYKYQQTLEAHMKEKHPESESEQCPYCSSGQSHPRLARGETYSCGYKPFRCQVCQYSTTTKGNLSIHMQSDKHLNNMQSLQTQSHAHSPAAQPNPLTHSHPTLTHPTQANSPSPSKLRGRASWRCEVCDYETNVARNLRIHMTSEKHTHNVLLLQQNLAHMQRQRKHNTTELYRHCQPQTKLSDAIAPLSCNETSSQKLFECILCGHFSCDTLEELSQHLTMQRSLPNSYWRSTTGDTHHCRLCHYATPLRANFQLHCQTDKHVQRYQLAAHLREASSQHVNIEEEEEEWRLRCVAAGSQVQLRCNACDYEASSLEKLKLHTMNSRHETSLRLYKYLQQLDGVESEDVWLHCVLCDFSTQNSLSLVQHSHSLSHQRGEGLLRLQRIQKGLQDEEELGAIFTIRKSPAQENGDQNGMDSPIEFTANQEDRSKHGDIAAEKTEGLIQTEVEQNESSSSPKRPSSGSDESVELSLCKRPRIQEEMRQCPFCRFRHTDIERLRSHVMNQHAVQPALRCPLCQDTLHSIALLRTHLTQLHSVTADCTQKLINTVIASDVLPEKMFLPVHNSDTQLINANETKRLDEISTDAEPERGTTPHLEAAKIYKQPSEDAESTKENNAAFPCWQKGCNKVFTSSSALQTHFNQLHSQKSQTAISDRHIYKYRCNQCSLAFKTPEKLQLHSQYHAIRAATICCLCQRSFRTMQALRKHLETSHLELSETQIQQLYGGLMMNGDTLISGDQTFGEEEGSPEETEMRDDEECDLEKKLSPTDNDSSLVKDNAECDPKQPVFPLRKGPNITMEKFLDPSRPFKCTVCKESFTQKNILLVHYNSVSHLHKLKRSLQDTSTGLQEPVNNADHKPFKCSICNVAYSQSSTLEIHMRSVLHQTKARASKLDSSTSSSESVGPPPGKALSSTPATMKPATSMNNAGLSHQQSTELNGTPANPDTSHPSTSDMRKKLVNMIDSAAKQQQVSLQQQPLQQQQQQQLAQAQAHLQQELQKKAALLQSHLFNPALLHPFPMATEALLPVQQQQQLLLPFLIPGGEFRMNPEVNLKGSGLNLSTLKPTVNEDTAESSKKDGSKYCSKQKQNENLVIHPEINEQKLTSDPQCVKDADEQNDNEGSKEIDNVGIKEKTHHPKTQENEDVNKEMSTSGEGFDEFLPPRIAHDAPGNASKALLENIGFELVMQFNESKQRYQKNLTEAIPNGGDVSDTKEVDHTEGMEKLECESCGKLFSNALILKSHKEQIHHSIFPIKSLEKFAKDYREQYDKLFPLRPATPETSPVSSPSPTPPMIPNPSVQQPQQQQPVQPIVPVSTLSATPATVSIPQVKAPLSQIPLPMELPLFPPLLMPPITLQALTPQGPVHLPPVEASLSPDLTQLYQQQLTPPMIQQQNKRPRTRITDDQLRILRQYFDINNSPNEDQIHEMANKSGLPHKVIKHWFRNTLFKERQRNKDSPYNFSNPPITTLEDVKVDSRPPSPEPPRQEFYGGKRSSRTRFTDYQLRLLQDFFDANAYPKDDEFEQLSNLLNLSTRVIVVWFQNTRQKARKNYENQGEGVKDSERRDLSNDRYFRTSNNNFQCKKCNIVFQRIFDLINHQKKQCYKDEEEEMQNDQNDTFMDPKTECHSPISGPSCFTQATSCSSPSSSSVSSTIVKSTDSEHMHTSLTRELEQANEASSDPKQAVSINTELEELENCMQQPKPPCEENQNVSTEIHSHSPPKQQQLSCTSETNPAPSQSSQNIFSPSEIPSSEQQLQQKPAQDMSPYHCIQCKLSFPSFEHWQEHQQMHFLTQSYFPSPQFLDRPVDMPLMLFDPANPLLARHLLSGTISQIVANPPAVTTIPDSTINSLKRKLEEKAGTSSMENDWENNGEEPQRDKRMRTTITPEQLEVLYQKYLLDSNPTRKMLDHISSEVGLKKRVVQVWFQNTRARERKGQFRALGPSQIHRRCPFCRALFKAQTALAAHIRSRHWHEARNAGYSMAMSSMTQDQEGSQIKSDLFDLANYSQFLSSTDDADSPACKSMDLSSHQQRLSPKPIKGEGMEDFEMPSMSVYQTFEQSKLNNCEANTNTTHDHTTDEGNYSLEGKHGSIDHMSPSTEREASSESDEKMSSGLVSPAISFNAKDFDNDLVLDYSENSSLADPASPCPGSSNSQGFDNDRHGQKRYRTQMSNLQVKVLKACFSDYKTPTMLECEALGNDIGLAKRVVQVWFQNARAKEKKAKLSLAKQFGTESTSIDRPKTECTLCSVKYTGCLSIRDHVFSQQHLAKVKEALGGQMERDKEYLGSVSARQLMAQQEVDHPKKTSDVLGLVQPQAILSSVGLNQTALHCLSQSSVYSSLQTQTTTSIRGGSSTMTEGVSSIKTGASDPPVNELTRKPNVMSSSAISAMDDKDVVSTTNSVLTPKTTEQELQLPKENDTGSNRIPTNKLDSSPLGNATRVNSSCNSKEKSDSSRPTVSTPNTGREYAMDPTQLQVLHAAMKTDQAALLPSPLLPCLMPGFPPLFSPHIPTPMPGGLLQPMFGMESMFPYGPVLPQALMGLSPGSILQQYQQNLQGALMQQRLQLQQKQLVKLPEKPKPSQISARLHAEDIISSKRDKKQGTLNGTDSPFINSVNTKQPDVDNNFLLSHSIVSKTECRTEGKDGHLYDCLACEVSLTGNAELIKHLEFPQHRQRVAERLNAKEHASPQLPHVSPSSTSQSNPSSEQRSSSTAQSSLGTPSETSIPTPASSDQNSRRLQSSPLTSALPEASQSSQASHSHHVLSPSNVTSSLTSLAKTCHIKPIDSVDGRCDSNESEEGQDST</sequence>
<feature type="region of interest" description="Disordered" evidence="18">
    <location>
        <begin position="91"/>
        <end position="115"/>
    </location>
</feature>
<evidence type="ECO:0000256" key="18">
    <source>
        <dbReference type="SAM" id="MobiDB-lite"/>
    </source>
</evidence>
<feature type="region of interest" description="Disordered" evidence="18">
    <location>
        <begin position="2025"/>
        <end position="2064"/>
    </location>
</feature>
<organism evidence="21 22">
    <name type="scientific">Culter alburnus</name>
    <name type="common">Topmouth culter</name>
    <dbReference type="NCBI Taxonomy" id="194366"/>
    <lineage>
        <taxon>Eukaryota</taxon>
        <taxon>Metazoa</taxon>
        <taxon>Chordata</taxon>
        <taxon>Craniata</taxon>
        <taxon>Vertebrata</taxon>
        <taxon>Euteleostomi</taxon>
        <taxon>Actinopterygii</taxon>
        <taxon>Neopterygii</taxon>
        <taxon>Teleostei</taxon>
        <taxon>Ostariophysi</taxon>
        <taxon>Cypriniformes</taxon>
        <taxon>Xenocyprididae</taxon>
        <taxon>Xenocypridinae</taxon>
        <taxon>Culter</taxon>
    </lineage>
</organism>
<feature type="compositionally biased region" description="Low complexity" evidence="18">
    <location>
        <begin position="1029"/>
        <end position="1041"/>
    </location>
</feature>
<feature type="compositionally biased region" description="Polar residues" evidence="18">
    <location>
        <begin position="2987"/>
        <end position="3008"/>
    </location>
</feature>
<feature type="DNA-binding region" description="Homeobox" evidence="15">
    <location>
        <begin position="2732"/>
        <end position="2791"/>
    </location>
</feature>
<comment type="subcellular location">
    <subcellularLocation>
        <location evidence="1 15 16">Nucleus</location>
    </subcellularLocation>
</comment>
<evidence type="ECO:0000256" key="5">
    <source>
        <dbReference type="ARBA" id="ARBA00022737"/>
    </source>
</evidence>
<feature type="compositionally biased region" description="Basic and acidic residues" evidence="18">
    <location>
        <begin position="340"/>
        <end position="361"/>
    </location>
</feature>
<dbReference type="EMBL" id="JAWDJR010000018">
    <property type="protein sequence ID" value="KAK9958699.1"/>
    <property type="molecule type" value="Genomic_DNA"/>
</dbReference>
<feature type="compositionally biased region" description="Acidic residues" evidence="18">
    <location>
        <begin position="101"/>
        <end position="110"/>
    </location>
</feature>
<evidence type="ECO:0000256" key="2">
    <source>
        <dbReference type="ARBA" id="ARBA00004906"/>
    </source>
</evidence>
<keyword evidence="8" id="KW-0862">Zinc</keyword>
<dbReference type="FunFam" id="1.10.10.60:FF:000058">
    <property type="entry name" value="zinc finger homeobox protein 4"/>
    <property type="match status" value="1"/>
</dbReference>
<evidence type="ECO:0000256" key="15">
    <source>
        <dbReference type="PROSITE-ProRule" id="PRU00108"/>
    </source>
</evidence>
<dbReference type="Pfam" id="PF00046">
    <property type="entry name" value="Homeodomain"/>
    <property type="match status" value="4"/>
</dbReference>
<feature type="compositionally biased region" description="Low complexity" evidence="18">
    <location>
        <begin position="669"/>
        <end position="683"/>
    </location>
</feature>
<comment type="pathway">
    <text evidence="2">Protein modification; protein ubiquitination.</text>
</comment>
<evidence type="ECO:0000256" key="14">
    <source>
        <dbReference type="PROSITE-ProRule" id="PRU00042"/>
    </source>
</evidence>
<feature type="region of interest" description="Disordered" evidence="18">
    <location>
        <begin position="280"/>
        <end position="361"/>
    </location>
</feature>
<evidence type="ECO:0000259" key="20">
    <source>
        <dbReference type="PROSITE" id="PS50157"/>
    </source>
</evidence>
<name>A0AAW1ZEG9_CULAL</name>
<dbReference type="Pfam" id="PF24056">
    <property type="entry name" value="zf-C2H2_ZFHX3"/>
    <property type="match status" value="1"/>
</dbReference>
<dbReference type="Gene3D" id="1.10.10.60">
    <property type="entry name" value="Homeodomain-like"/>
    <property type="match status" value="4"/>
</dbReference>
<keyword evidence="12" id="KW-0804">Transcription</keyword>
<feature type="compositionally biased region" description="Acidic residues" evidence="18">
    <location>
        <begin position="3360"/>
        <end position="3369"/>
    </location>
</feature>
<dbReference type="FunFam" id="3.30.160.60:FF:000768">
    <property type="entry name" value="zinc finger homeobox protein 3 isoform X2"/>
    <property type="match status" value="1"/>
</dbReference>
<evidence type="ECO:0000313" key="21">
    <source>
        <dbReference type="EMBL" id="KAK9958699.1"/>
    </source>
</evidence>
<dbReference type="Pfam" id="PF00096">
    <property type="entry name" value="zf-C2H2"/>
    <property type="match status" value="1"/>
</dbReference>
<feature type="domain" description="C2H2-type" evidence="20">
    <location>
        <begin position="1195"/>
        <end position="1225"/>
    </location>
</feature>
<feature type="domain" description="C2H2-type" evidence="20">
    <location>
        <begin position="1236"/>
        <end position="1259"/>
    </location>
</feature>
<dbReference type="InterPro" id="IPR051968">
    <property type="entry name" value="ZnFinger_Homeobox_TR"/>
</dbReference>
<feature type="compositionally biased region" description="Low complexity" evidence="18">
    <location>
        <begin position="321"/>
        <end position="331"/>
    </location>
</feature>
<dbReference type="PROSITE" id="PS50071">
    <property type="entry name" value="HOMEOBOX_2"/>
    <property type="match status" value="4"/>
</dbReference>
<feature type="compositionally biased region" description="Low complexity" evidence="18">
    <location>
        <begin position="1467"/>
        <end position="1476"/>
    </location>
</feature>
<feature type="domain" description="C2H2-type" evidence="20">
    <location>
        <begin position="569"/>
        <end position="597"/>
    </location>
</feature>
<evidence type="ECO:0000256" key="12">
    <source>
        <dbReference type="ARBA" id="ARBA00023163"/>
    </source>
</evidence>
<feature type="domain" description="Homeobox" evidence="19">
    <location>
        <begin position="1964"/>
        <end position="2024"/>
    </location>
</feature>
<feature type="compositionally biased region" description="Polar residues" evidence="18">
    <location>
        <begin position="3288"/>
        <end position="3310"/>
    </location>
</feature>
<feature type="region of interest" description="Disordered" evidence="18">
    <location>
        <begin position="2212"/>
        <end position="2253"/>
    </location>
</feature>
<proteinExistence type="predicted"/>
<dbReference type="FunFam" id="1.10.10.60:FF:000064">
    <property type="entry name" value="Zinc finger homeobox protein 4"/>
    <property type="match status" value="1"/>
</dbReference>
<evidence type="ECO:0000256" key="13">
    <source>
        <dbReference type="ARBA" id="ARBA00023242"/>
    </source>
</evidence>
<dbReference type="FunFam" id="1.10.10.60:FF:000096">
    <property type="entry name" value="Zinc finger homeobox protein 4"/>
    <property type="match status" value="1"/>
</dbReference>
<dbReference type="InterPro" id="IPR017970">
    <property type="entry name" value="Homeobox_CS"/>
</dbReference>
<evidence type="ECO:0000256" key="7">
    <source>
        <dbReference type="ARBA" id="ARBA00022786"/>
    </source>
</evidence>
<keyword evidence="10 15" id="KW-0238">DNA-binding</keyword>
<feature type="compositionally biased region" description="Polar residues" evidence="18">
    <location>
        <begin position="2963"/>
        <end position="2978"/>
    </location>
</feature>
<feature type="region of interest" description="Disordered" evidence="18">
    <location>
        <begin position="1310"/>
        <end position="1364"/>
    </location>
</feature>
<dbReference type="InterPro" id="IPR009057">
    <property type="entry name" value="Homeodomain-like_sf"/>
</dbReference>
<keyword evidence="4" id="KW-0479">Metal-binding</keyword>
<feature type="compositionally biased region" description="Basic and acidic residues" evidence="18">
    <location>
        <begin position="2228"/>
        <end position="2242"/>
    </location>
</feature>
<feature type="compositionally biased region" description="Acidic residues" evidence="18">
    <location>
        <begin position="1316"/>
        <end position="1335"/>
    </location>
</feature>
<evidence type="ECO:0000256" key="11">
    <source>
        <dbReference type="ARBA" id="ARBA00023155"/>
    </source>
</evidence>
<dbReference type="PROSITE" id="PS00028">
    <property type="entry name" value="ZINC_FINGER_C2H2_1"/>
    <property type="match status" value="11"/>
</dbReference>
<feature type="coiled-coil region" evidence="17">
    <location>
        <begin position="1553"/>
        <end position="1580"/>
    </location>
</feature>
<feature type="compositionally biased region" description="Low complexity" evidence="18">
    <location>
        <begin position="1868"/>
        <end position="1877"/>
    </location>
</feature>
<feature type="region of interest" description="Disordered" evidence="18">
    <location>
        <begin position="1633"/>
        <end position="1724"/>
    </location>
</feature>
<comment type="caution">
    <text evidence="21">The sequence shown here is derived from an EMBL/GenBank/DDBJ whole genome shotgun (WGS) entry which is preliminary data.</text>
</comment>
<feature type="compositionally biased region" description="Basic and acidic residues" evidence="18">
    <location>
        <begin position="2667"/>
        <end position="2679"/>
    </location>
</feature>
<feature type="domain" description="C2H2-type" evidence="20">
    <location>
        <begin position="1797"/>
        <end position="1825"/>
    </location>
</feature>
<feature type="compositionally biased region" description="Polar residues" evidence="18">
    <location>
        <begin position="2277"/>
        <end position="2330"/>
    </location>
</feature>
<feature type="region of interest" description="Disordered" evidence="18">
    <location>
        <begin position="3162"/>
        <end position="3182"/>
    </location>
</feature>
<keyword evidence="9" id="KW-0805">Transcription regulation</keyword>
<dbReference type="PANTHER" id="PTHR45891">
    <property type="entry name" value="ZINC FINGER HOMEOBOX PROTEIN"/>
    <property type="match status" value="1"/>
</dbReference>
<dbReference type="GO" id="GO:0045664">
    <property type="term" value="P:regulation of neuron differentiation"/>
    <property type="evidence" value="ECO:0007669"/>
    <property type="project" value="TreeGrafter"/>
</dbReference>
<feature type="region of interest" description="Disordered" evidence="18">
    <location>
        <begin position="2635"/>
        <end position="2680"/>
    </location>
</feature>
<evidence type="ECO:0000256" key="17">
    <source>
        <dbReference type="SAM" id="Coils"/>
    </source>
</evidence>
<dbReference type="FunFam" id="3.30.160.60:FF:000446">
    <property type="entry name" value="Zinc finger protein"/>
    <property type="match status" value="1"/>
</dbReference>
<dbReference type="SUPFAM" id="SSF46689">
    <property type="entry name" value="Homeodomain-like"/>
    <property type="match status" value="4"/>
</dbReference>
<feature type="region of interest" description="Disordered" evidence="18">
    <location>
        <begin position="2912"/>
        <end position="3035"/>
    </location>
</feature>
<feature type="compositionally biased region" description="Polar residues" evidence="18">
    <location>
        <begin position="1485"/>
        <end position="1526"/>
    </location>
</feature>
<keyword evidence="13 15" id="KW-0539">Nucleus</keyword>
<dbReference type="SMART" id="SM00451">
    <property type="entry name" value="ZnF_U1"/>
    <property type="match status" value="7"/>
</dbReference>
<feature type="region of interest" description="Disordered" evidence="18">
    <location>
        <begin position="2267"/>
        <end position="2332"/>
    </location>
</feature>
<feature type="domain" description="Homeobox" evidence="19">
    <location>
        <begin position="2445"/>
        <end position="2505"/>
    </location>
</feature>